<comment type="caution">
    <text evidence="2">The sequence shown here is derived from an EMBL/GenBank/DDBJ whole genome shotgun (WGS) entry which is preliminary data.</text>
</comment>
<evidence type="ECO:0000313" key="2">
    <source>
        <dbReference type="EMBL" id="GFS25428.1"/>
    </source>
</evidence>
<keyword evidence="3" id="KW-1185">Reference proteome</keyword>
<dbReference type="Proteomes" id="UP000762676">
    <property type="component" value="Unassembled WGS sequence"/>
</dbReference>
<dbReference type="AlphaFoldDB" id="A0AAV4JRM2"/>
<dbReference type="GO" id="GO:0003964">
    <property type="term" value="F:RNA-directed DNA polymerase activity"/>
    <property type="evidence" value="ECO:0007669"/>
    <property type="project" value="UniProtKB-KW"/>
</dbReference>
<name>A0AAV4JRM2_9GAST</name>
<keyword evidence="2" id="KW-0548">Nucleotidyltransferase</keyword>
<dbReference type="InterPro" id="IPR000477">
    <property type="entry name" value="RT_dom"/>
</dbReference>
<proteinExistence type="predicted"/>
<dbReference type="PROSITE" id="PS50878">
    <property type="entry name" value="RT_POL"/>
    <property type="match status" value="1"/>
</dbReference>
<evidence type="ECO:0000259" key="1">
    <source>
        <dbReference type="PROSITE" id="PS50878"/>
    </source>
</evidence>
<gene>
    <name evidence="2" type="ORF">ElyMa_005183200</name>
</gene>
<keyword evidence="2" id="KW-0808">Transferase</keyword>
<evidence type="ECO:0000313" key="3">
    <source>
        <dbReference type="Proteomes" id="UP000762676"/>
    </source>
</evidence>
<dbReference type="EMBL" id="BMAT01010370">
    <property type="protein sequence ID" value="GFS25428.1"/>
    <property type="molecule type" value="Genomic_DNA"/>
</dbReference>
<keyword evidence="2" id="KW-0695">RNA-directed DNA polymerase</keyword>
<reference evidence="2 3" key="1">
    <citation type="journal article" date="2021" name="Elife">
        <title>Chloroplast acquisition without the gene transfer in kleptoplastic sea slugs, Plakobranchus ocellatus.</title>
        <authorList>
            <person name="Maeda T."/>
            <person name="Takahashi S."/>
            <person name="Yoshida T."/>
            <person name="Shimamura S."/>
            <person name="Takaki Y."/>
            <person name="Nagai Y."/>
            <person name="Toyoda A."/>
            <person name="Suzuki Y."/>
            <person name="Arimoto A."/>
            <person name="Ishii H."/>
            <person name="Satoh N."/>
            <person name="Nishiyama T."/>
            <person name="Hasebe M."/>
            <person name="Maruyama T."/>
            <person name="Minagawa J."/>
            <person name="Obokata J."/>
            <person name="Shigenobu S."/>
        </authorList>
    </citation>
    <scope>NUCLEOTIDE SEQUENCE [LARGE SCALE GENOMIC DNA]</scope>
</reference>
<organism evidence="2 3">
    <name type="scientific">Elysia marginata</name>
    <dbReference type="NCBI Taxonomy" id="1093978"/>
    <lineage>
        <taxon>Eukaryota</taxon>
        <taxon>Metazoa</taxon>
        <taxon>Spiralia</taxon>
        <taxon>Lophotrochozoa</taxon>
        <taxon>Mollusca</taxon>
        <taxon>Gastropoda</taxon>
        <taxon>Heterobranchia</taxon>
        <taxon>Euthyneura</taxon>
        <taxon>Panpulmonata</taxon>
        <taxon>Sacoglossa</taxon>
        <taxon>Placobranchoidea</taxon>
        <taxon>Plakobranchidae</taxon>
        <taxon>Elysia</taxon>
    </lineage>
</organism>
<accession>A0AAV4JRM2</accession>
<feature type="domain" description="Reverse transcriptase" evidence="1">
    <location>
        <begin position="1"/>
        <end position="145"/>
    </location>
</feature>
<sequence>MIWEVIQRAISEKLNPGIVSLDLTNAYGSVPLEMILRMYRVPVNMQLMLDGHFSGFRMRFSTSDYTASWINLKVGFAMGYTISHIQFVMSMEGILKAAWGSAGLANVGGGCSMPPLKAFIDDTTTVRCNEDEKQRMLARLDTLMS</sequence>
<protein>
    <submittedName>
        <fullName evidence="2">Reverse transcriptase</fullName>
    </submittedName>
</protein>